<evidence type="ECO:0000313" key="3">
    <source>
        <dbReference type="Proteomes" id="UP001303115"/>
    </source>
</evidence>
<keyword evidence="3" id="KW-1185">Reference proteome</keyword>
<sequence>MDLGFNAAIYVLQTAQSISTLLLKVVDDLMREIRQREEKCAETLSVSEHKPDVLGPFPIWTALVDNNFSTFGKENLAVVPKSKPGFRDPKPTLESMLEIIVTRDRAAMDELKSVQTDPDSEPTQVAELQDGIATLSLWDEMMLREREANDHTKPSHNTPPIPTPNLSTVGKEASRGLIKGVTMLPPESYRLVQQMVGAPDRQEAKAKHRWPKFVAAMKHAGFVPTEGAGSAVSFHSLDGSGSITFHKPHPDATIYPVLLRSFGRRLITWFGWSAQQFAVDD</sequence>
<comment type="caution">
    <text evidence="2">The sequence shown here is derived from an EMBL/GenBank/DDBJ whole genome shotgun (WGS) entry which is preliminary data.</text>
</comment>
<dbReference type="AlphaFoldDB" id="A0AAN6PKJ7"/>
<organism evidence="2 3">
    <name type="scientific">Parachaetomium inaequale</name>
    <dbReference type="NCBI Taxonomy" id="2588326"/>
    <lineage>
        <taxon>Eukaryota</taxon>
        <taxon>Fungi</taxon>
        <taxon>Dikarya</taxon>
        <taxon>Ascomycota</taxon>
        <taxon>Pezizomycotina</taxon>
        <taxon>Sordariomycetes</taxon>
        <taxon>Sordariomycetidae</taxon>
        <taxon>Sordariales</taxon>
        <taxon>Chaetomiaceae</taxon>
        <taxon>Parachaetomium</taxon>
    </lineage>
</organism>
<dbReference type="GO" id="GO:0003729">
    <property type="term" value="F:mRNA binding"/>
    <property type="evidence" value="ECO:0007669"/>
    <property type="project" value="InterPro"/>
</dbReference>
<proteinExistence type="predicted"/>
<protein>
    <submittedName>
        <fullName evidence="2">Uncharacterized protein</fullName>
    </submittedName>
</protein>
<accession>A0AAN6PKJ7</accession>
<dbReference type="Pfam" id="PF07927">
    <property type="entry name" value="HicA_toxin"/>
    <property type="match status" value="1"/>
</dbReference>
<dbReference type="Proteomes" id="UP001303115">
    <property type="component" value="Unassembled WGS sequence"/>
</dbReference>
<dbReference type="EMBL" id="MU854369">
    <property type="protein sequence ID" value="KAK4040816.1"/>
    <property type="molecule type" value="Genomic_DNA"/>
</dbReference>
<gene>
    <name evidence="2" type="ORF">C8A01DRAFT_35189</name>
</gene>
<name>A0AAN6PKJ7_9PEZI</name>
<evidence type="ECO:0000313" key="2">
    <source>
        <dbReference type="EMBL" id="KAK4040816.1"/>
    </source>
</evidence>
<reference evidence="3" key="1">
    <citation type="journal article" date="2023" name="Mol. Phylogenet. Evol.">
        <title>Genome-scale phylogeny and comparative genomics of the fungal order Sordariales.</title>
        <authorList>
            <person name="Hensen N."/>
            <person name="Bonometti L."/>
            <person name="Westerberg I."/>
            <person name="Brannstrom I.O."/>
            <person name="Guillou S."/>
            <person name="Cros-Aarteil S."/>
            <person name="Calhoun S."/>
            <person name="Haridas S."/>
            <person name="Kuo A."/>
            <person name="Mondo S."/>
            <person name="Pangilinan J."/>
            <person name="Riley R."/>
            <person name="LaButti K."/>
            <person name="Andreopoulos B."/>
            <person name="Lipzen A."/>
            <person name="Chen C."/>
            <person name="Yan M."/>
            <person name="Daum C."/>
            <person name="Ng V."/>
            <person name="Clum A."/>
            <person name="Steindorff A."/>
            <person name="Ohm R.A."/>
            <person name="Martin F."/>
            <person name="Silar P."/>
            <person name="Natvig D.O."/>
            <person name="Lalanne C."/>
            <person name="Gautier V."/>
            <person name="Ament-Velasquez S.L."/>
            <person name="Kruys A."/>
            <person name="Hutchinson M.I."/>
            <person name="Powell A.J."/>
            <person name="Barry K."/>
            <person name="Miller A.N."/>
            <person name="Grigoriev I.V."/>
            <person name="Debuchy R."/>
            <person name="Gladieux P."/>
            <person name="Hiltunen Thoren M."/>
            <person name="Johannesson H."/>
        </authorList>
    </citation>
    <scope>NUCLEOTIDE SEQUENCE [LARGE SCALE GENOMIC DNA]</scope>
    <source>
        <strain evidence="3">CBS 284.82</strain>
    </source>
</reference>
<dbReference type="InterPro" id="IPR012933">
    <property type="entry name" value="HicA_mRNA_interferase"/>
</dbReference>
<evidence type="ECO:0000256" key="1">
    <source>
        <dbReference type="SAM" id="MobiDB-lite"/>
    </source>
</evidence>
<feature type="region of interest" description="Disordered" evidence="1">
    <location>
        <begin position="148"/>
        <end position="167"/>
    </location>
</feature>